<dbReference type="InterPro" id="IPR027417">
    <property type="entry name" value="P-loop_NTPase"/>
</dbReference>
<feature type="domain" description="ABC transporter" evidence="4">
    <location>
        <begin position="5"/>
        <end position="244"/>
    </location>
</feature>
<reference evidence="6" key="1">
    <citation type="submission" date="2023-09" db="EMBL/GenBank/DDBJ databases">
        <authorList>
            <person name="Li S."/>
            <person name="Li X."/>
            <person name="Zhang C."/>
            <person name="Zhao Z."/>
        </authorList>
    </citation>
    <scope>NUCLEOTIDE SEQUENCE [LARGE SCALE GENOMIC DNA]</scope>
    <source>
        <strain evidence="6">SQ345</strain>
    </source>
</reference>
<dbReference type="InterPro" id="IPR003439">
    <property type="entry name" value="ABC_transporter-like_ATP-bd"/>
</dbReference>
<accession>A0ABY9TIP9</accession>
<sequence length="244" mass="27138">MSDIIDICDLKFAWHEQADFEFNIDKFTVHRGEKLFLRGPSGSGKTTLLSLLCGVISANSGQLNMLGQDLTKMSATKRDQFRADHIGVIFQMFNLIPYLTTIENVLLSCNFSPLRKKRALNNSPTLEAEALRLLSHLDMGDANLLHKPVNELSIGQQQRVAAARALMGAPEIIIADEPTSSLDADRCHSFLELLFKECNIAGSTLVFVSHDTRLTEDFDRTVMLNRATLEDQKDQVTISTEGAL</sequence>
<gene>
    <name evidence="5" type="ORF">RI845_14225</name>
</gene>
<dbReference type="SMART" id="SM00382">
    <property type="entry name" value="AAA"/>
    <property type="match status" value="1"/>
</dbReference>
<dbReference type="PANTHER" id="PTHR24220:SF611">
    <property type="entry name" value="ATP-BINDING COMPONENT OF ABC TRANSPORTER-RELATED"/>
    <property type="match status" value="1"/>
</dbReference>
<evidence type="ECO:0000313" key="5">
    <source>
        <dbReference type="EMBL" id="WNC67669.1"/>
    </source>
</evidence>
<name>A0ABY9TIP9_9GAMM</name>
<keyword evidence="3 5" id="KW-0067">ATP-binding</keyword>
<protein>
    <submittedName>
        <fullName evidence="5">ABC transporter ATP-binding protein</fullName>
    </submittedName>
</protein>
<proteinExistence type="predicted"/>
<dbReference type="GO" id="GO:0005524">
    <property type="term" value="F:ATP binding"/>
    <property type="evidence" value="ECO:0007669"/>
    <property type="project" value="UniProtKB-KW"/>
</dbReference>
<evidence type="ECO:0000259" key="4">
    <source>
        <dbReference type="PROSITE" id="PS50893"/>
    </source>
</evidence>
<dbReference type="Gene3D" id="3.40.50.300">
    <property type="entry name" value="P-loop containing nucleotide triphosphate hydrolases"/>
    <property type="match status" value="1"/>
</dbReference>
<dbReference type="SUPFAM" id="SSF52540">
    <property type="entry name" value="P-loop containing nucleoside triphosphate hydrolases"/>
    <property type="match status" value="1"/>
</dbReference>
<dbReference type="PROSITE" id="PS50893">
    <property type="entry name" value="ABC_TRANSPORTER_2"/>
    <property type="match status" value="1"/>
</dbReference>
<keyword evidence="6" id="KW-1185">Reference proteome</keyword>
<evidence type="ECO:0000256" key="2">
    <source>
        <dbReference type="ARBA" id="ARBA00022741"/>
    </source>
</evidence>
<dbReference type="RefSeq" id="WP_348386828.1">
    <property type="nucleotide sequence ID" value="NZ_CP134146.1"/>
</dbReference>
<evidence type="ECO:0000313" key="6">
    <source>
        <dbReference type="Proteomes" id="UP001248581"/>
    </source>
</evidence>
<organism evidence="5 6">
    <name type="scientific">Thalassotalea nanhaiensis</name>
    <dbReference type="NCBI Taxonomy" id="3065648"/>
    <lineage>
        <taxon>Bacteria</taxon>
        <taxon>Pseudomonadati</taxon>
        <taxon>Pseudomonadota</taxon>
        <taxon>Gammaproteobacteria</taxon>
        <taxon>Alteromonadales</taxon>
        <taxon>Colwelliaceae</taxon>
        <taxon>Thalassotalea</taxon>
    </lineage>
</organism>
<keyword evidence="2" id="KW-0547">Nucleotide-binding</keyword>
<dbReference type="CDD" id="cd03255">
    <property type="entry name" value="ABC_MJ0796_LolCDE_FtsE"/>
    <property type="match status" value="1"/>
</dbReference>
<dbReference type="InterPro" id="IPR003593">
    <property type="entry name" value="AAA+_ATPase"/>
</dbReference>
<evidence type="ECO:0000256" key="3">
    <source>
        <dbReference type="ARBA" id="ARBA00022840"/>
    </source>
</evidence>
<dbReference type="Proteomes" id="UP001248581">
    <property type="component" value="Chromosome"/>
</dbReference>
<keyword evidence="1" id="KW-0813">Transport</keyword>
<dbReference type="Pfam" id="PF00005">
    <property type="entry name" value="ABC_tran"/>
    <property type="match status" value="1"/>
</dbReference>
<dbReference type="PANTHER" id="PTHR24220">
    <property type="entry name" value="IMPORT ATP-BINDING PROTEIN"/>
    <property type="match status" value="1"/>
</dbReference>
<dbReference type="InterPro" id="IPR015854">
    <property type="entry name" value="ABC_transpr_LolD-like"/>
</dbReference>
<dbReference type="EMBL" id="CP134146">
    <property type="protein sequence ID" value="WNC67669.1"/>
    <property type="molecule type" value="Genomic_DNA"/>
</dbReference>
<dbReference type="InterPro" id="IPR017911">
    <property type="entry name" value="MacB-like_ATP-bd"/>
</dbReference>
<evidence type="ECO:0000256" key="1">
    <source>
        <dbReference type="ARBA" id="ARBA00022448"/>
    </source>
</evidence>